<evidence type="ECO:0000313" key="1">
    <source>
        <dbReference type="EMBL" id="SAK67366.1"/>
    </source>
</evidence>
<dbReference type="EMBL" id="FCOX02000010">
    <property type="protein sequence ID" value="SAK67366.1"/>
    <property type="molecule type" value="Genomic_DNA"/>
</dbReference>
<evidence type="ECO:0008006" key="3">
    <source>
        <dbReference type="Google" id="ProtNLM"/>
    </source>
</evidence>
<comment type="caution">
    <text evidence="1">The sequence shown here is derived from an EMBL/GenBank/DDBJ whole genome shotgun (WGS) entry which is preliminary data.</text>
</comment>
<accession>A0A158BC53</accession>
<gene>
    <name evidence="1" type="ORF">AWB78_02480</name>
</gene>
<name>A0A158BC53_9BURK</name>
<proteinExistence type="predicted"/>
<dbReference type="AlphaFoldDB" id="A0A158BC53"/>
<organism evidence="1 2">
    <name type="scientific">Caballeronia calidae</name>
    <dbReference type="NCBI Taxonomy" id="1777139"/>
    <lineage>
        <taxon>Bacteria</taxon>
        <taxon>Pseudomonadati</taxon>
        <taxon>Pseudomonadota</taxon>
        <taxon>Betaproteobacteria</taxon>
        <taxon>Burkholderiales</taxon>
        <taxon>Burkholderiaceae</taxon>
        <taxon>Caballeronia</taxon>
    </lineage>
</organism>
<reference evidence="1" key="1">
    <citation type="submission" date="2016-01" db="EMBL/GenBank/DDBJ databases">
        <authorList>
            <person name="Peeters C."/>
        </authorList>
    </citation>
    <scope>NUCLEOTIDE SEQUENCE</scope>
    <source>
        <strain evidence="1">LMG 29321</strain>
    </source>
</reference>
<keyword evidence="2" id="KW-1185">Reference proteome</keyword>
<sequence>MRSVHYVCASSSRKIAGTLDENTAWFEFRQVAYLFGMNLERAAKFLRQADMTGDIEAAKDVRSSERSMCLLSHRAVVAVGYQVNYGRATAFRHWCASDMSVQFC</sequence>
<dbReference type="Proteomes" id="UP000071859">
    <property type="component" value="Unassembled WGS sequence"/>
</dbReference>
<evidence type="ECO:0000313" key="2">
    <source>
        <dbReference type="Proteomes" id="UP000071859"/>
    </source>
</evidence>
<protein>
    <recommendedName>
        <fullName evidence="3">Bro-N domain-containing protein</fullName>
    </recommendedName>
</protein>